<accession>A0A1I2GRJ8</accession>
<feature type="compositionally biased region" description="Basic and acidic residues" evidence="1">
    <location>
        <begin position="8"/>
        <end position="33"/>
    </location>
</feature>
<reference evidence="3" key="1">
    <citation type="submission" date="2016-10" db="EMBL/GenBank/DDBJ databases">
        <authorList>
            <person name="Varghese N."/>
            <person name="Submissions S."/>
        </authorList>
    </citation>
    <scope>NUCLEOTIDE SEQUENCE [LARGE SCALE GENOMIC DNA]</scope>
    <source>
        <strain evidence="3">ATCC 25963</strain>
    </source>
</reference>
<evidence type="ECO:0000313" key="3">
    <source>
        <dbReference type="Proteomes" id="UP000199400"/>
    </source>
</evidence>
<dbReference type="AlphaFoldDB" id="A0A1I2GRJ8"/>
<evidence type="ECO:0000313" key="2">
    <source>
        <dbReference type="EMBL" id="SFF19710.1"/>
    </source>
</evidence>
<name>A0A1I2GRJ8_9BACT</name>
<dbReference type="EMBL" id="FOMX01000034">
    <property type="protein sequence ID" value="SFF19710.1"/>
    <property type="molecule type" value="Genomic_DNA"/>
</dbReference>
<protein>
    <submittedName>
        <fullName evidence="2">Uncharacterized protein</fullName>
    </submittedName>
</protein>
<keyword evidence="3" id="KW-1185">Reference proteome</keyword>
<feature type="region of interest" description="Disordered" evidence="1">
    <location>
        <begin position="1"/>
        <end position="47"/>
    </location>
</feature>
<organism evidence="2 3">
    <name type="scientific">Nannocystis exedens</name>
    <dbReference type="NCBI Taxonomy" id="54"/>
    <lineage>
        <taxon>Bacteria</taxon>
        <taxon>Pseudomonadati</taxon>
        <taxon>Myxococcota</taxon>
        <taxon>Polyangia</taxon>
        <taxon>Nannocystales</taxon>
        <taxon>Nannocystaceae</taxon>
        <taxon>Nannocystis</taxon>
    </lineage>
</organism>
<proteinExistence type="predicted"/>
<evidence type="ECO:0000256" key="1">
    <source>
        <dbReference type="SAM" id="MobiDB-lite"/>
    </source>
</evidence>
<dbReference type="Proteomes" id="UP000199400">
    <property type="component" value="Unassembled WGS sequence"/>
</dbReference>
<gene>
    <name evidence="2" type="ORF">SAMN02745121_07451</name>
</gene>
<sequence length="342" mass="36115">MTFIPRAGDSKGRMSQREQERAVARRADARAHEAGAPGGAAAGPAFGPPGVRGATSVLSTWGVGAAALWSLHAPTACKTRPVRRHRAIIHARTLAFVLIVAGCPGRDAPSFARRFAKLECKRQEKCWDGSTYTSFYTMYGGDVERCRREVEEEQLAQVERGCTYRPDEGRECLRAVGERHERCHADRDLAIAAACAEVFDCPLECDLTQDSCGPASKCIPYSEDGGEWDRTKCVSASTGLPGEPCEIAGVETAGYHDTCGPASLCWAEAPGALTGICVGFCEGIEPGCTEAGEACLLLGELGLPLCLPTCTPSQPSTCAAAENCVPASEAGAFVCAPAELPE</sequence>